<dbReference type="EMBL" id="HG718785">
    <property type="protein sequence ID" value="CDJ56064.1"/>
    <property type="molecule type" value="Genomic_DNA"/>
</dbReference>
<sequence length="161" mass="16511">MRWRIYPETGQIQLVDIKEAAAADAAHAAAEAARIDRLLDMDRDEYIEDEDTRAAAAAAAAEAAAKEEEEGEEEEEEGQQMTPEQAAAEGAAAARAAALEFLATGSNGMEAAAKGAAAAAGAANTGLCIRIFAAATAASPHAAKLANCNPNDKGQRLAFAP</sequence>
<evidence type="ECO:0000256" key="1">
    <source>
        <dbReference type="SAM" id="MobiDB-lite"/>
    </source>
</evidence>
<accession>U6M0W7</accession>
<name>U6M0W7_EIMMA</name>
<proteinExistence type="predicted"/>
<dbReference type="VEuPathDB" id="ToxoDB:EMWEY_00048290"/>
<reference evidence="2" key="2">
    <citation type="submission" date="2013-10" db="EMBL/GenBank/DDBJ databases">
        <authorList>
            <person name="Aslett M."/>
        </authorList>
    </citation>
    <scope>NUCLEOTIDE SEQUENCE [LARGE SCALE GENOMIC DNA]</scope>
    <source>
        <strain evidence="2">Weybridge</strain>
    </source>
</reference>
<dbReference type="Proteomes" id="UP000030763">
    <property type="component" value="Unassembled WGS sequence"/>
</dbReference>
<dbReference type="AlphaFoldDB" id="U6M0W7"/>
<evidence type="ECO:0000313" key="3">
    <source>
        <dbReference type="Proteomes" id="UP000030763"/>
    </source>
</evidence>
<feature type="compositionally biased region" description="Low complexity" evidence="1">
    <location>
        <begin position="54"/>
        <end position="63"/>
    </location>
</feature>
<evidence type="ECO:0000313" key="2">
    <source>
        <dbReference type="EMBL" id="CDJ56064.1"/>
    </source>
</evidence>
<keyword evidence="3" id="KW-1185">Reference proteome</keyword>
<feature type="region of interest" description="Disordered" evidence="1">
    <location>
        <begin position="51"/>
        <end position="92"/>
    </location>
</feature>
<reference evidence="2" key="1">
    <citation type="submission" date="2013-10" db="EMBL/GenBank/DDBJ databases">
        <title>Genomic analysis of the causative agents of coccidiosis in chickens.</title>
        <authorList>
            <person name="Reid A.J."/>
            <person name="Blake D."/>
            <person name="Billington K."/>
            <person name="Browne H."/>
            <person name="Dunn M."/>
            <person name="Hung S."/>
            <person name="Kawahara F."/>
            <person name="Miranda-Saavedra D."/>
            <person name="Mourier T."/>
            <person name="Nagra H."/>
            <person name="Otto T.D."/>
            <person name="Rawlings N."/>
            <person name="Sanchez A."/>
            <person name="Sanders M."/>
            <person name="Subramaniam C."/>
            <person name="Tay Y."/>
            <person name="Dear P."/>
            <person name="Doerig C."/>
            <person name="Gruber A."/>
            <person name="Parkinson J."/>
            <person name="Shirley M."/>
            <person name="Wan K.L."/>
            <person name="Berriman M."/>
            <person name="Tomley F."/>
            <person name="Pain A."/>
        </authorList>
    </citation>
    <scope>NUCLEOTIDE SEQUENCE [LARGE SCALE GENOMIC DNA]</scope>
    <source>
        <strain evidence="2">Weybridge</strain>
    </source>
</reference>
<protein>
    <submittedName>
        <fullName evidence="2">Uncharacterized protein</fullName>
    </submittedName>
</protein>
<dbReference type="GeneID" id="25338815"/>
<dbReference type="RefSeq" id="XP_013332714.1">
    <property type="nucleotide sequence ID" value="XM_013477260.1"/>
</dbReference>
<organism evidence="2 3">
    <name type="scientific">Eimeria maxima</name>
    <name type="common">Coccidian parasite</name>
    <dbReference type="NCBI Taxonomy" id="5804"/>
    <lineage>
        <taxon>Eukaryota</taxon>
        <taxon>Sar</taxon>
        <taxon>Alveolata</taxon>
        <taxon>Apicomplexa</taxon>
        <taxon>Conoidasida</taxon>
        <taxon>Coccidia</taxon>
        <taxon>Eucoccidiorida</taxon>
        <taxon>Eimeriorina</taxon>
        <taxon>Eimeriidae</taxon>
        <taxon>Eimeria</taxon>
    </lineage>
</organism>
<feature type="compositionally biased region" description="Acidic residues" evidence="1">
    <location>
        <begin position="67"/>
        <end position="78"/>
    </location>
</feature>
<gene>
    <name evidence="2" type="ORF">EMWEY_00048290</name>
</gene>